<feature type="signal peptide" evidence="2">
    <location>
        <begin position="1"/>
        <end position="30"/>
    </location>
</feature>
<evidence type="ECO:0000313" key="4">
    <source>
        <dbReference type="Proteomes" id="UP000480266"/>
    </source>
</evidence>
<dbReference type="Proteomes" id="UP000480266">
    <property type="component" value="Unassembled WGS sequence"/>
</dbReference>
<protein>
    <submittedName>
        <fullName evidence="3">Uncharacterized protein</fullName>
    </submittedName>
</protein>
<reference evidence="3" key="1">
    <citation type="submission" date="2020-02" db="EMBL/GenBank/DDBJ databases">
        <title>Draft genome sequence of Candidatus Afipia apatlaquensis IBT-C3, a potential strain for decolorization of textile dyes.</title>
        <authorList>
            <person name="Sanchez-Reyes A."/>
            <person name="Breton-Deval L."/>
            <person name="Mangelson H."/>
            <person name="Sanchez-Flores A."/>
        </authorList>
    </citation>
    <scope>NUCLEOTIDE SEQUENCE [LARGE SCALE GENOMIC DNA]</scope>
    <source>
        <strain evidence="3">IBT-C3</strain>
    </source>
</reference>
<dbReference type="AlphaFoldDB" id="A0A7C9RJZ3"/>
<feature type="region of interest" description="Disordered" evidence="1">
    <location>
        <begin position="99"/>
        <end position="118"/>
    </location>
</feature>
<feature type="chain" id="PRO_5028851624" evidence="2">
    <location>
        <begin position="31"/>
        <end position="118"/>
    </location>
</feature>
<gene>
    <name evidence="3" type="ORF">G4V63_30460</name>
</gene>
<dbReference type="EMBL" id="JAAMRR010001561">
    <property type="protein sequence ID" value="NGX99365.1"/>
    <property type="molecule type" value="Genomic_DNA"/>
</dbReference>
<keyword evidence="2" id="KW-0732">Signal</keyword>
<keyword evidence="4" id="KW-1185">Reference proteome</keyword>
<evidence type="ECO:0000313" key="3">
    <source>
        <dbReference type="EMBL" id="NGX99365.1"/>
    </source>
</evidence>
<name>A0A7C9RJZ3_9BRAD</name>
<evidence type="ECO:0000256" key="2">
    <source>
        <dbReference type="SAM" id="SignalP"/>
    </source>
</evidence>
<comment type="caution">
    <text evidence="3">The sequence shown here is derived from an EMBL/GenBank/DDBJ whole genome shotgun (WGS) entry which is preliminary data.</text>
</comment>
<evidence type="ECO:0000256" key="1">
    <source>
        <dbReference type="SAM" id="MobiDB-lite"/>
    </source>
</evidence>
<sequence>MNFCQFVSRLLATLAIVGLIASPLVTPAAAKPLSASAMSDMSAMSADMSCCPETQKSNDCQDCPLRAMCALGVAQAQPPVATGILAPLPSHRPLTAFDDRIADGLDGSPPDHPPRNLV</sequence>
<proteinExistence type="predicted"/>
<accession>A0A7C9RJZ3</accession>
<organism evidence="3 4">
    <name type="scientific">Candidatus Afipia apatlaquensis</name>
    <dbReference type="NCBI Taxonomy" id="2712852"/>
    <lineage>
        <taxon>Bacteria</taxon>
        <taxon>Pseudomonadati</taxon>
        <taxon>Pseudomonadota</taxon>
        <taxon>Alphaproteobacteria</taxon>
        <taxon>Hyphomicrobiales</taxon>
        <taxon>Nitrobacteraceae</taxon>
        <taxon>Afipia</taxon>
    </lineage>
</organism>